<name>A0A562DKT7_RHORH</name>
<feature type="compositionally biased region" description="Low complexity" evidence="1">
    <location>
        <begin position="276"/>
        <end position="286"/>
    </location>
</feature>
<feature type="region of interest" description="Disordered" evidence="1">
    <location>
        <begin position="199"/>
        <end position="286"/>
    </location>
</feature>
<keyword evidence="2" id="KW-0812">Transmembrane</keyword>
<evidence type="ECO:0000313" key="4">
    <source>
        <dbReference type="Proteomes" id="UP000317573"/>
    </source>
</evidence>
<accession>A0A562DKT7</accession>
<gene>
    <name evidence="3" type="ORF">L618_004300000140</name>
</gene>
<sequence length="286" mass="29236">MSRSGPNPVFAPIRRWMLYSRTNLAVSVVAVVAVLSLVGMLFGENPQSQTASATAAAAPETEAVATADAISYELDEVSESQVVATTATGAAASAPATAMAYAHTFVDTTLSDTQWTAALGRYTVFEPGQSTVAARPRTPVVITGPTMSTPVAGPAGRQSARVLVPTQAGEMTVSVVVEKLAGGTQRWVVDTPLPTLDLSNVENTVPSPTAPAGPQTSVGSTAPRPSLTSPPASTPPSTSVSKEPEPEPEPEPTPSRNADSAPVSVPMPVPGPIPIPDLDTPIPGQL</sequence>
<organism evidence="3 4">
    <name type="scientific">Rhodococcus rhodochrous J45</name>
    <dbReference type="NCBI Taxonomy" id="935266"/>
    <lineage>
        <taxon>Bacteria</taxon>
        <taxon>Bacillati</taxon>
        <taxon>Actinomycetota</taxon>
        <taxon>Actinomycetes</taxon>
        <taxon>Mycobacteriales</taxon>
        <taxon>Nocardiaceae</taxon>
        <taxon>Rhodococcus</taxon>
    </lineage>
</organism>
<protein>
    <submittedName>
        <fullName evidence="3">Uncharacterized protein</fullName>
    </submittedName>
</protein>
<keyword evidence="2" id="KW-0472">Membrane</keyword>
<reference evidence="3 4" key="1">
    <citation type="submission" date="2019-07" db="EMBL/GenBank/DDBJ databases">
        <title>Genome sequencing of lignin-degrading bacterial isolates.</title>
        <authorList>
            <person name="Gladden J."/>
        </authorList>
    </citation>
    <scope>NUCLEOTIDE SEQUENCE [LARGE SCALE GENOMIC DNA]</scope>
    <source>
        <strain evidence="3 4">J45</strain>
    </source>
</reference>
<dbReference type="EMBL" id="VLJT01000043">
    <property type="protein sequence ID" value="TWH10225.1"/>
    <property type="molecule type" value="Genomic_DNA"/>
</dbReference>
<feature type="compositionally biased region" description="Low complexity" evidence="1">
    <location>
        <begin position="220"/>
        <end position="241"/>
    </location>
</feature>
<comment type="caution">
    <text evidence="3">The sequence shown here is derived from an EMBL/GenBank/DDBJ whole genome shotgun (WGS) entry which is preliminary data.</text>
</comment>
<evidence type="ECO:0000256" key="1">
    <source>
        <dbReference type="SAM" id="MobiDB-lite"/>
    </source>
</evidence>
<evidence type="ECO:0000256" key="2">
    <source>
        <dbReference type="SAM" id="Phobius"/>
    </source>
</evidence>
<keyword evidence="2" id="KW-1133">Transmembrane helix</keyword>
<dbReference type="AlphaFoldDB" id="A0A562DKT7"/>
<evidence type="ECO:0000313" key="3">
    <source>
        <dbReference type="EMBL" id="TWH10225.1"/>
    </source>
</evidence>
<feature type="compositionally biased region" description="Pro residues" evidence="1">
    <location>
        <begin position="265"/>
        <end position="275"/>
    </location>
</feature>
<feature type="transmembrane region" description="Helical" evidence="2">
    <location>
        <begin position="24"/>
        <end position="43"/>
    </location>
</feature>
<dbReference type="RefSeq" id="WP_145692853.1">
    <property type="nucleotide sequence ID" value="NZ_VLJT01000043.1"/>
</dbReference>
<dbReference type="Proteomes" id="UP000317573">
    <property type="component" value="Unassembled WGS sequence"/>
</dbReference>
<proteinExistence type="predicted"/>